<organism evidence="1 2">
    <name type="scientific">Timema podura</name>
    <name type="common">Walking stick</name>
    <dbReference type="NCBI Taxonomy" id="61482"/>
    <lineage>
        <taxon>Eukaryota</taxon>
        <taxon>Metazoa</taxon>
        <taxon>Ecdysozoa</taxon>
        <taxon>Arthropoda</taxon>
        <taxon>Hexapoda</taxon>
        <taxon>Insecta</taxon>
        <taxon>Pterygota</taxon>
        <taxon>Neoptera</taxon>
        <taxon>Polyneoptera</taxon>
        <taxon>Phasmatodea</taxon>
        <taxon>Timematodea</taxon>
        <taxon>Timematoidea</taxon>
        <taxon>Timematidae</taxon>
        <taxon>Timema</taxon>
    </lineage>
</organism>
<dbReference type="Proteomes" id="UP001153148">
    <property type="component" value="Unassembled WGS sequence"/>
</dbReference>
<evidence type="ECO:0000313" key="1">
    <source>
        <dbReference type="EMBL" id="CAG2064574.1"/>
    </source>
</evidence>
<accession>A0ABN7PBW6</accession>
<keyword evidence="2" id="KW-1185">Reference proteome</keyword>
<gene>
    <name evidence="1" type="ORF">TPAB3V08_LOCUS11520</name>
</gene>
<dbReference type="EMBL" id="CAJPIN010035232">
    <property type="protein sequence ID" value="CAG2064574.1"/>
    <property type="molecule type" value="Genomic_DNA"/>
</dbReference>
<protein>
    <submittedName>
        <fullName evidence="1">Uncharacterized protein</fullName>
    </submittedName>
</protein>
<comment type="caution">
    <text evidence="1">The sequence shown here is derived from an EMBL/GenBank/DDBJ whole genome shotgun (WGS) entry which is preliminary data.</text>
</comment>
<sequence>MSLWILSLQT</sequence>
<name>A0ABN7PBW6_TIMPD</name>
<reference evidence="1" key="1">
    <citation type="submission" date="2021-03" db="EMBL/GenBank/DDBJ databases">
        <authorList>
            <person name="Tran Van P."/>
        </authorList>
    </citation>
    <scope>NUCLEOTIDE SEQUENCE</scope>
</reference>
<evidence type="ECO:0000313" key="2">
    <source>
        <dbReference type="Proteomes" id="UP001153148"/>
    </source>
</evidence>
<proteinExistence type="predicted"/>